<dbReference type="InterPro" id="IPR030386">
    <property type="entry name" value="G_GB1_RHD3_dom"/>
</dbReference>
<feature type="compositionally biased region" description="Basic and acidic residues" evidence="4">
    <location>
        <begin position="630"/>
        <end position="639"/>
    </location>
</feature>
<keyword evidence="2" id="KW-0342">GTP-binding</keyword>
<feature type="compositionally biased region" description="Basic and acidic residues" evidence="4">
    <location>
        <begin position="716"/>
        <end position="725"/>
    </location>
</feature>
<proteinExistence type="inferred from homology"/>
<dbReference type="SUPFAM" id="SSF52540">
    <property type="entry name" value="P-loop containing nucleoside triphosphate hydrolases"/>
    <property type="match status" value="1"/>
</dbReference>
<evidence type="ECO:0000256" key="2">
    <source>
        <dbReference type="ARBA" id="ARBA00023134"/>
    </source>
</evidence>
<dbReference type="InterPro" id="IPR015894">
    <property type="entry name" value="Guanylate-bd_N"/>
</dbReference>
<feature type="compositionally biased region" description="Basic and acidic residues" evidence="4">
    <location>
        <begin position="688"/>
        <end position="703"/>
    </location>
</feature>
<feature type="compositionally biased region" description="Basic and acidic residues" evidence="4">
    <location>
        <begin position="775"/>
        <end position="808"/>
    </location>
</feature>
<reference evidence="6" key="2">
    <citation type="submission" date="2022-10" db="EMBL/GenBank/DDBJ databases">
        <authorList>
            <consortium name="ENA_rothamsted_submissions"/>
            <consortium name="culmorum"/>
            <person name="King R."/>
        </authorList>
    </citation>
    <scope>NUCLEOTIDE SEQUENCE</scope>
</reference>
<dbReference type="Gene3D" id="3.40.50.300">
    <property type="entry name" value="P-loop containing nucleotide triphosphate hydrolases"/>
    <property type="match status" value="1"/>
</dbReference>
<feature type="region of interest" description="Disordered" evidence="4">
    <location>
        <begin position="630"/>
        <end position="649"/>
    </location>
</feature>
<accession>A0A9N9WW76</accession>
<evidence type="ECO:0000313" key="6">
    <source>
        <dbReference type="EMBL" id="CAG9808589.1"/>
    </source>
</evidence>
<dbReference type="EMBL" id="OU895879">
    <property type="protein sequence ID" value="CAG9808589.1"/>
    <property type="molecule type" value="Genomic_DNA"/>
</dbReference>
<dbReference type="GO" id="GO:0003924">
    <property type="term" value="F:GTPase activity"/>
    <property type="evidence" value="ECO:0007669"/>
    <property type="project" value="InterPro"/>
</dbReference>
<dbReference type="GO" id="GO:0005525">
    <property type="term" value="F:GTP binding"/>
    <property type="evidence" value="ECO:0007669"/>
    <property type="project" value="UniProtKB-KW"/>
</dbReference>
<comment type="similarity">
    <text evidence="3">Belongs to the TRAFAC class dynamin-like GTPase superfamily. GB1/RHD3 GTPase family.</text>
</comment>
<keyword evidence="7" id="KW-1185">Reference proteome</keyword>
<dbReference type="Pfam" id="PF02263">
    <property type="entry name" value="GBP"/>
    <property type="match status" value="1"/>
</dbReference>
<dbReference type="InterPro" id="IPR027417">
    <property type="entry name" value="P-loop_NTPase"/>
</dbReference>
<dbReference type="OrthoDB" id="7788754at2759"/>
<sequence length="961" mass="111011">MSTHDHPFGKPICIWNFTDQKKVLIDSEGLGNIFNHPEIKDRKVAIISLIGAFRSGKSFFLDYCLRFLYAHFPSINNPNKEQSDSFQKNPNWMGDEDEPLRGFSWSSATNRDTTGIVIWSDVFLHTMDKTGDKIAIIVMDTQGLYDKETTLHNNSRIFSLGTLICSIQVLNIANRIQEDHLQYLQFATEYARFAGVDSLEEKKCPFQKLLFLIRDWNNPEDHSYGIDGGNQYLEEIFKINQDEKSELAKVRQSISNSFEEIKCCVLPHPGRSVASSKEFDGRWAQMEADFKNELQNIVEHLLLPDNLTLKKINSNESSGSEICKYIESYFQLFESDEIPKVQNFFAATVKSSMNMLLEQCVNKYKVLIESKGLVKEEDILELHEECSTEIMKTFKMTKKMGDENHEQKYEIKLRKQINEIYEDWKKSQFETAEKMKAEEAMLKAEEAKEKAEQEKQRAEEAKLKAEEDKEKAEQEKDNANKAKLKAQEEKEQAEQAKQKAEEEKLKAEQEKEQAKLEKRKAEEEKQQAENERHKAIENQKQAEMENLKLEEINKKSEERVKQAESKAEQAENDKFRLIEEKNKIDEIKNLADARVKQAEQALAAVEKKLIKAEYDKQNAEIAKASAEIRAHQAEKEKQQAEQARLTAESRANQADIYKYEAKQSMALTEMKTQHVEKEKQEAKEAKIFAENRAQQAEKDRQEAKQAYAFAENRAQQSEKARQEAKQALKFIEIRAQQAEKERQEAKQAEAFAENKVQQAEIEVQDAKKAQSLAEKQAERAKITAEQAENRAEQAEYRAQQAERDRQEAKQAQAFAENKVQQAEIEVQDAKKAQSLAEKQAERAKITAEQAENRAEQAEYRAKQSEKDREEAKKAKILTEGKAEDFENSINLLKIKTEDLNNRNIFFTSSIEEMKNIIKKGSLREFQGLWGYSENQRVKIAELIKCIDDTPVQAKNEAHQKT</sequence>
<evidence type="ECO:0000259" key="5">
    <source>
        <dbReference type="PROSITE" id="PS51715"/>
    </source>
</evidence>
<protein>
    <recommendedName>
        <fullName evidence="5">GB1/RHD3-type G domain-containing protein</fullName>
    </recommendedName>
</protein>
<evidence type="ECO:0000256" key="4">
    <source>
        <dbReference type="SAM" id="MobiDB-lite"/>
    </source>
</evidence>
<feature type="region of interest" description="Disordered" evidence="4">
    <location>
        <begin position="840"/>
        <end position="874"/>
    </location>
</feature>
<feature type="region of interest" description="Disordered" evidence="4">
    <location>
        <begin position="443"/>
        <end position="570"/>
    </location>
</feature>
<feature type="region of interest" description="Disordered" evidence="4">
    <location>
        <begin position="688"/>
        <end position="725"/>
    </location>
</feature>
<keyword evidence="1" id="KW-0547">Nucleotide-binding</keyword>
<organism evidence="6 7">
    <name type="scientific">Chironomus riparius</name>
    <dbReference type="NCBI Taxonomy" id="315576"/>
    <lineage>
        <taxon>Eukaryota</taxon>
        <taxon>Metazoa</taxon>
        <taxon>Ecdysozoa</taxon>
        <taxon>Arthropoda</taxon>
        <taxon>Hexapoda</taxon>
        <taxon>Insecta</taxon>
        <taxon>Pterygota</taxon>
        <taxon>Neoptera</taxon>
        <taxon>Endopterygota</taxon>
        <taxon>Diptera</taxon>
        <taxon>Nematocera</taxon>
        <taxon>Chironomoidea</taxon>
        <taxon>Chironomidae</taxon>
        <taxon>Chironominae</taxon>
        <taxon>Chironomus</taxon>
    </lineage>
</organism>
<evidence type="ECO:0000256" key="1">
    <source>
        <dbReference type="ARBA" id="ARBA00022741"/>
    </source>
</evidence>
<reference evidence="6" key="1">
    <citation type="submission" date="2022-01" db="EMBL/GenBank/DDBJ databases">
        <authorList>
            <person name="King R."/>
        </authorList>
    </citation>
    <scope>NUCLEOTIDE SEQUENCE</scope>
</reference>
<dbReference type="PROSITE" id="PS51715">
    <property type="entry name" value="G_GB1_RHD3"/>
    <property type="match status" value="1"/>
</dbReference>
<evidence type="ECO:0000256" key="3">
    <source>
        <dbReference type="PROSITE-ProRule" id="PRU01052"/>
    </source>
</evidence>
<dbReference type="AlphaFoldDB" id="A0A9N9WW76"/>
<evidence type="ECO:0000313" key="7">
    <source>
        <dbReference type="Proteomes" id="UP001153620"/>
    </source>
</evidence>
<gene>
    <name evidence="6" type="ORF">CHIRRI_LOCUS11427</name>
</gene>
<dbReference type="PANTHER" id="PTHR10751">
    <property type="entry name" value="GUANYLATE BINDING PROTEIN"/>
    <property type="match status" value="1"/>
</dbReference>
<feature type="region of interest" description="Disordered" evidence="4">
    <location>
        <begin position="767"/>
        <end position="814"/>
    </location>
</feature>
<feature type="domain" description="GB1/RHD3-type G" evidence="5">
    <location>
        <begin position="41"/>
        <end position="306"/>
    </location>
</feature>
<dbReference type="Proteomes" id="UP001153620">
    <property type="component" value="Chromosome 3"/>
</dbReference>
<name>A0A9N9WW76_9DIPT</name>